<sequence>MMMNRSSSKDSLIGAGGRNHNNNHSSMTNGKLNHRRGVPVKHNSAENFNGSNNNNVDLFSRNRASLPAASSDESDLQVRLARLSVGSAKPAKSILDDLLSSNEGGKNDYDWLLTPPGTPLGTPLIPSSDGKESQPPPVTARSKSTIRSSSINKASRLSVSQSESSYPSTRPARSSSATRSSISTTQYTNYSNRNTNILNTSSASVSSYIRPSTPTKPRPSTPSTTRTTPSRGSTPSRTRPSPATSSTDRTTRPSPTTRPLTPSSRPQTPANLNSPTCRSVSRPSTPTRRTQTPSLSPSTTSAGRGLSSNPRTMGSGSRPSSPSPRVRPPSQPINLPDFSHETPPNLRTTMPDRPLSAGRSRPGGSATTKGGLEPSNTGGNITRRHSSPIVTRGRVVDPTGRGRAHSNGHVLESLESRRTSHLPESLTRKPVKSLNSENGAGFGRTISKKSLDMAIKHMDIRNGSARPLSGSTLFPQSIRSSNIRTQPGRTSTAPGSIDGSTNGGLRTENGNHTNGYLWNQVQPVEDQSPHSSKLSSEVDSFESSRYDAILLKEDLKNTSWLHSADDMIDGGGSLFDNGFEPLPEPFGPL</sequence>
<dbReference type="Proteomes" id="UP001408789">
    <property type="component" value="Unassembled WGS sequence"/>
</dbReference>
<feature type="compositionally biased region" description="Low complexity" evidence="1">
    <location>
        <begin position="221"/>
        <end position="301"/>
    </location>
</feature>
<feature type="compositionally biased region" description="Low complexity" evidence="1">
    <location>
        <begin position="164"/>
        <end position="185"/>
    </location>
</feature>
<gene>
    <name evidence="2" type="ORF">SSX86_010419</name>
</gene>
<proteinExistence type="predicted"/>
<feature type="region of interest" description="Disordered" evidence="1">
    <location>
        <begin position="109"/>
        <end position="440"/>
    </location>
</feature>
<accession>A0AAP0H4Y0</accession>
<evidence type="ECO:0000313" key="3">
    <source>
        <dbReference type="Proteomes" id="UP001408789"/>
    </source>
</evidence>
<feature type="compositionally biased region" description="Polar residues" evidence="1">
    <location>
        <begin position="1"/>
        <end position="10"/>
    </location>
</feature>
<evidence type="ECO:0000313" key="2">
    <source>
        <dbReference type="EMBL" id="KAK9070020.1"/>
    </source>
</evidence>
<feature type="compositionally biased region" description="Polar residues" evidence="1">
    <location>
        <begin position="186"/>
        <end position="209"/>
    </location>
</feature>
<feature type="region of interest" description="Disordered" evidence="1">
    <location>
        <begin position="1"/>
        <end position="35"/>
    </location>
</feature>
<keyword evidence="3" id="KW-1185">Reference proteome</keyword>
<name>A0AAP0H4Y0_9ASTR</name>
<protein>
    <submittedName>
        <fullName evidence="2">Uncharacterized protein</fullName>
    </submittedName>
</protein>
<organism evidence="2 3">
    <name type="scientific">Deinandra increscens subsp. villosa</name>
    <dbReference type="NCBI Taxonomy" id="3103831"/>
    <lineage>
        <taxon>Eukaryota</taxon>
        <taxon>Viridiplantae</taxon>
        <taxon>Streptophyta</taxon>
        <taxon>Embryophyta</taxon>
        <taxon>Tracheophyta</taxon>
        <taxon>Spermatophyta</taxon>
        <taxon>Magnoliopsida</taxon>
        <taxon>eudicotyledons</taxon>
        <taxon>Gunneridae</taxon>
        <taxon>Pentapetalae</taxon>
        <taxon>asterids</taxon>
        <taxon>campanulids</taxon>
        <taxon>Asterales</taxon>
        <taxon>Asteraceae</taxon>
        <taxon>Asteroideae</taxon>
        <taxon>Heliantheae alliance</taxon>
        <taxon>Madieae</taxon>
        <taxon>Madiinae</taxon>
        <taxon>Deinandra</taxon>
    </lineage>
</organism>
<dbReference type="PANTHER" id="PTHR31949:SF35">
    <property type="match status" value="1"/>
</dbReference>
<feature type="compositionally biased region" description="Low complexity" evidence="1">
    <location>
        <begin position="112"/>
        <end position="124"/>
    </location>
</feature>
<feature type="region of interest" description="Disordered" evidence="1">
    <location>
        <begin position="482"/>
        <end position="504"/>
    </location>
</feature>
<feature type="compositionally biased region" description="Pro residues" evidence="1">
    <location>
        <begin position="321"/>
        <end position="331"/>
    </location>
</feature>
<comment type="caution">
    <text evidence="2">The sequence shown here is derived from an EMBL/GenBank/DDBJ whole genome shotgun (WGS) entry which is preliminary data.</text>
</comment>
<dbReference type="PANTHER" id="PTHR31949">
    <property type="entry name" value="GASTRIC MUCIN-LIKE PROTEIN"/>
    <property type="match status" value="1"/>
</dbReference>
<reference evidence="2 3" key="1">
    <citation type="submission" date="2024-04" db="EMBL/GenBank/DDBJ databases">
        <title>The reference genome of an endangered Asteraceae, Deinandra increscens subsp. villosa, native to the Central Coast of California.</title>
        <authorList>
            <person name="Guilliams M."/>
            <person name="Hasenstab-Lehman K."/>
            <person name="Meyer R."/>
            <person name="Mcevoy S."/>
        </authorList>
    </citation>
    <scope>NUCLEOTIDE SEQUENCE [LARGE SCALE GENOMIC DNA]</scope>
    <source>
        <tissue evidence="2">Leaf</tissue>
    </source>
</reference>
<dbReference type="EMBL" id="JBCNJP010000012">
    <property type="protein sequence ID" value="KAK9070020.1"/>
    <property type="molecule type" value="Genomic_DNA"/>
</dbReference>
<dbReference type="GO" id="GO:0043622">
    <property type="term" value="P:cortical microtubule organization"/>
    <property type="evidence" value="ECO:0007669"/>
    <property type="project" value="TreeGrafter"/>
</dbReference>
<dbReference type="GO" id="GO:0055028">
    <property type="term" value="C:cortical microtubule"/>
    <property type="evidence" value="ECO:0007669"/>
    <property type="project" value="TreeGrafter"/>
</dbReference>
<evidence type="ECO:0000256" key="1">
    <source>
        <dbReference type="SAM" id="MobiDB-lite"/>
    </source>
</evidence>
<feature type="compositionally biased region" description="Polar residues" evidence="1">
    <location>
        <begin position="19"/>
        <end position="31"/>
    </location>
</feature>
<feature type="compositionally biased region" description="Polar residues" evidence="1">
    <location>
        <begin position="141"/>
        <end position="163"/>
    </location>
</feature>
<dbReference type="AlphaFoldDB" id="A0AAP0H4Y0"/>